<proteinExistence type="predicted"/>
<protein>
    <recommendedName>
        <fullName evidence="4">Prohead core protein</fullName>
    </recommendedName>
</protein>
<feature type="compositionally biased region" description="Basic residues" evidence="1">
    <location>
        <begin position="148"/>
        <end position="163"/>
    </location>
</feature>
<feature type="region of interest" description="Disordered" evidence="1">
    <location>
        <begin position="105"/>
        <end position="163"/>
    </location>
</feature>
<dbReference type="PIRSF" id="PIRSF004377">
    <property type="entry name" value="Phage_prohead_core"/>
    <property type="match status" value="1"/>
</dbReference>
<feature type="compositionally biased region" description="Basic residues" evidence="1">
    <location>
        <begin position="121"/>
        <end position="139"/>
    </location>
</feature>
<evidence type="ECO:0008006" key="4">
    <source>
        <dbReference type="Google" id="ProtNLM"/>
    </source>
</evidence>
<name>A0A6B9STU9_9CAUD</name>
<evidence type="ECO:0000313" key="2">
    <source>
        <dbReference type="EMBL" id="QHJ74543.1"/>
    </source>
</evidence>
<gene>
    <name evidence="2" type="ORF">VH12019_00243</name>
</gene>
<dbReference type="EMBL" id="MN794232">
    <property type="protein sequence ID" value="QHJ74543.1"/>
    <property type="molecule type" value="Genomic_DNA"/>
</dbReference>
<sequence>MKFISEAVQEKMVEDLVEAVLGGHLDRQDISDTIKAFAEAEDIGVHSNKDITDEVNVVLDVLSSLENGLTFEEACAEFNLSEKLVKQVSVANQKAGGPLISKRIDRKTASRKATQTTGLSKSKRQKTARKAAKTRRRQKGTSAERKANKLRKKSLKKRKQMGL</sequence>
<evidence type="ECO:0000313" key="3">
    <source>
        <dbReference type="Proteomes" id="UP000464957"/>
    </source>
</evidence>
<dbReference type="InterPro" id="IPR016415">
    <property type="entry name" value="Phage_T4_Gp68"/>
</dbReference>
<organism evidence="2 3">
    <name type="scientific">Vibrio phage VH1_2019</name>
    <dbReference type="NCBI Taxonomy" id="2686307"/>
    <lineage>
        <taxon>Viruses</taxon>
        <taxon>Duplodnaviria</taxon>
        <taxon>Heunggongvirae</taxon>
        <taxon>Uroviricota</taxon>
        <taxon>Caudoviricetes</taxon>
        <taxon>Pantevenvirales</taxon>
        <taxon>Straboviridae</taxon>
        <taxon>Schizotequatrovirus</taxon>
        <taxon>Schizotequatrovirus KVP40</taxon>
    </lineage>
</organism>
<dbReference type="Proteomes" id="UP000464957">
    <property type="component" value="Segment"/>
</dbReference>
<accession>A0A6B9STU9</accession>
<reference evidence="2 3" key="1">
    <citation type="submission" date="2019-12" db="EMBL/GenBank/DDBJ databases">
        <authorList>
            <person name="Harris M."/>
            <person name="Ho T.C."/>
            <person name="Fruchtman H."/>
            <person name="Garin M."/>
            <person name="Kubatin V."/>
            <person name="Lu T."/>
            <person name="Xue L."/>
            <person name="Marr M.T."/>
        </authorList>
    </citation>
    <scope>NUCLEOTIDE SEQUENCE [LARGE SCALE GENOMIC DNA]</scope>
</reference>
<evidence type="ECO:0000256" key="1">
    <source>
        <dbReference type="SAM" id="MobiDB-lite"/>
    </source>
</evidence>